<protein>
    <submittedName>
        <fullName evidence="1">Uncharacterized protein</fullName>
    </submittedName>
</protein>
<sequence length="98" mass="10938">MKFFDTVLGQTLRAIFSAIADANQFASEMLSELAVLTEAKAKIEAAIAEFYDHNTAKWFMDAHGNALLPEDAFHVREGVTYSLWSKQQNNDHLTDSTA</sequence>
<gene>
    <name evidence="1" type="ORF">RMR22_27960</name>
</gene>
<organism evidence="1">
    <name type="scientific">Agrobacterium rosae</name>
    <dbReference type="NCBI Taxonomy" id="1972867"/>
    <lineage>
        <taxon>Bacteria</taxon>
        <taxon>Pseudomonadati</taxon>
        <taxon>Pseudomonadota</taxon>
        <taxon>Alphaproteobacteria</taxon>
        <taxon>Hyphomicrobiales</taxon>
        <taxon>Rhizobiaceae</taxon>
        <taxon>Rhizobium/Agrobacterium group</taxon>
        <taxon>Agrobacterium</taxon>
    </lineage>
</organism>
<reference evidence="1" key="1">
    <citation type="journal article" date="2023" name="Phytobiomes J">
        <title>Deciphering the key players within the bacterial microbiota associated with aerial crown gall tumors on rhododendron: Insights into the gallobiome.</title>
        <authorList>
            <person name="Kuzmanovic N."/>
            <person name="Nesme J."/>
            <person name="Wolf J."/>
            <person name="Neumann-Schaal M."/>
            <person name="Petersen J."/>
            <person name="Fernandez-Gnecco G."/>
            <person name="Sproeer C."/>
            <person name="Bunk B."/>
            <person name="Overmann J."/>
            <person name="Sorensen S.J."/>
            <person name="Idczak E."/>
            <person name="Smalla K."/>
        </authorList>
    </citation>
    <scope>NUCLEOTIDE SEQUENCE</scope>
    <source>
        <strain evidence="1">Rho-11.1</strain>
    </source>
</reference>
<dbReference type="RefSeq" id="WP_320204042.1">
    <property type="nucleotide sequence ID" value="NZ_CP192782.1"/>
</dbReference>
<name>A0AAW9FRB9_9HYPH</name>
<dbReference type="AlphaFoldDB" id="A0AAW9FRB9"/>
<evidence type="ECO:0000313" key="1">
    <source>
        <dbReference type="EMBL" id="MDX8306043.1"/>
    </source>
</evidence>
<proteinExistence type="predicted"/>
<comment type="caution">
    <text evidence="1">The sequence shown here is derived from an EMBL/GenBank/DDBJ whole genome shotgun (WGS) entry which is preliminary data.</text>
</comment>
<dbReference type="EMBL" id="JAVRAF010000056">
    <property type="protein sequence ID" value="MDX8306043.1"/>
    <property type="molecule type" value="Genomic_DNA"/>
</dbReference>
<accession>A0AAW9FRB9</accession>